<dbReference type="InterPro" id="IPR039874">
    <property type="entry name" value="WAPL"/>
</dbReference>
<sequence length="846" mass="91973">MEHTRSRSRRLVTYGSSTRNQPRTITASATKESLDPPGKMRTSHSTTNPKSASEHRNKQASPSETVQSAEVSGALRTAENDSIYDLPSSDEEDLDLAARRKRRRYGVDTNGSASYSRNSPAVQPPLDFEAKGGSQDNSIKLNPAISPRKVDSPRATRHVSGRGGARSQQSDKISTKISRKPVGTLPISAFQKTEPTSLPPLDTSGQSSHSKAEQAPGGGILSSPIMEQPESPSFQAHASTRGGNMTPTRRRLIDSLGTRGQLADASPSIAAVSQPPSPFTPHSPSRPKALPPQSTRVDSQATDRSQESTVAVSPHLTGTRVTYARQRSFLDDLCLTDDLPGQNMAGALEQDGLSTSQTRRFDDLPRARLFEIEEVNNDDGSVRSIHELRRAGGNARYRGAVESIFEDIEDPHVSVSGRCNSFVQLCDKLLDSKQARQFVECNFDRRLVDCLSKNIDTVSASLALCVFGLASSGRSLPYVFAAAAWSKLIHIPPSLFGNQDDLCAVVRARDSNLSKAAQRSVQNIAPRIHAALFSDASVLTLSPCILALHCLKVTISAFQAKGEIPDSLPSPVLSQLVKILLSESSHLEEKPTNDAERLHVLILGLSILEVHITSGDPAQEDQRDALGILSGMHSLLRLDNEASSIRQQVQTLYLRVVLNTTNSNPTLCDKFATAAMIEELATIAIARFGDLTEDTLAQENNSLDTVILALGALINLVEQSEASRTMFLDSGSAAESILDRLLRLFLAHVDSTSKAHSVLEVHHNVAVGYLAVLLQALCLHTGARMRIKESLHPNGLTVIMSTVNEFLQYHQKIEQELHSAQANREASGFLVRLQDLINEIQRIDNE</sequence>
<keyword evidence="5" id="KW-1185">Reference proteome</keyword>
<accession>A0A9W9RQP9</accession>
<dbReference type="PANTHER" id="PTHR22100:SF13">
    <property type="entry name" value="WINGS APART-LIKE PROTEIN HOMOLOG"/>
    <property type="match status" value="1"/>
</dbReference>
<feature type="domain" description="Wings apart-like protein C-terminal" evidence="3">
    <location>
        <begin position="382"/>
        <end position="722"/>
    </location>
</feature>
<dbReference type="Gene3D" id="1.25.10.10">
    <property type="entry name" value="Leucine-rich Repeat Variant"/>
    <property type="match status" value="1"/>
</dbReference>
<reference evidence="4" key="1">
    <citation type="submission" date="2022-11" db="EMBL/GenBank/DDBJ databases">
        <authorList>
            <person name="Petersen C."/>
        </authorList>
    </citation>
    <scope>NUCLEOTIDE SEQUENCE</scope>
    <source>
        <strain evidence="4">IBT 29864</strain>
    </source>
</reference>
<protein>
    <recommendedName>
        <fullName evidence="3">Wings apart-like protein C-terminal domain-containing protein</fullName>
    </recommendedName>
</protein>
<feature type="compositionally biased region" description="Polar residues" evidence="2">
    <location>
        <begin position="230"/>
        <end position="247"/>
    </location>
</feature>
<feature type="compositionally biased region" description="Polar residues" evidence="2">
    <location>
        <begin position="292"/>
        <end position="311"/>
    </location>
</feature>
<feature type="compositionally biased region" description="Basic residues" evidence="2">
    <location>
        <begin position="1"/>
        <end position="10"/>
    </location>
</feature>
<feature type="compositionally biased region" description="Polar residues" evidence="2">
    <location>
        <begin position="166"/>
        <end position="176"/>
    </location>
</feature>
<comment type="similarity">
    <text evidence="1">Belongs to the WAPL family.</text>
</comment>
<feature type="compositionally biased region" description="Polar residues" evidence="2">
    <location>
        <begin position="59"/>
        <end position="70"/>
    </location>
</feature>
<name>A0A9W9RQP9_9EURO</name>
<reference evidence="4" key="2">
    <citation type="journal article" date="2023" name="IMA Fungus">
        <title>Comparative genomic study of the Penicillium genus elucidates a diverse pangenome and 15 lateral gene transfer events.</title>
        <authorList>
            <person name="Petersen C."/>
            <person name="Sorensen T."/>
            <person name="Nielsen M.R."/>
            <person name="Sondergaard T.E."/>
            <person name="Sorensen J.L."/>
            <person name="Fitzpatrick D.A."/>
            <person name="Frisvad J.C."/>
            <person name="Nielsen K.L."/>
        </authorList>
    </citation>
    <scope>NUCLEOTIDE SEQUENCE</scope>
    <source>
        <strain evidence="4">IBT 29864</strain>
    </source>
</reference>
<dbReference type="AlphaFoldDB" id="A0A9W9RQP9"/>
<dbReference type="GeneID" id="81442473"/>
<feature type="compositionally biased region" description="Polar residues" evidence="2">
    <location>
        <begin position="14"/>
        <end position="31"/>
    </location>
</feature>
<evidence type="ECO:0000256" key="2">
    <source>
        <dbReference type="SAM" id="MobiDB-lite"/>
    </source>
</evidence>
<dbReference type="Proteomes" id="UP001147782">
    <property type="component" value="Unassembled WGS sequence"/>
</dbReference>
<dbReference type="RefSeq" id="XP_056552294.1">
    <property type="nucleotide sequence ID" value="XM_056703294.1"/>
</dbReference>
<feature type="region of interest" description="Disordered" evidence="2">
    <location>
        <begin position="1"/>
        <end position="313"/>
    </location>
</feature>
<dbReference type="OrthoDB" id="5976022at2759"/>
<evidence type="ECO:0000313" key="5">
    <source>
        <dbReference type="Proteomes" id="UP001147782"/>
    </source>
</evidence>
<gene>
    <name evidence="4" type="ORF">N7496_010381</name>
</gene>
<dbReference type="Pfam" id="PF07814">
    <property type="entry name" value="WAPL"/>
    <property type="match status" value="1"/>
</dbReference>
<proteinExistence type="inferred from homology"/>
<evidence type="ECO:0000256" key="1">
    <source>
        <dbReference type="ARBA" id="ARBA00006854"/>
    </source>
</evidence>
<comment type="caution">
    <text evidence="4">The sequence shown here is derived from an EMBL/GenBank/DDBJ whole genome shotgun (WGS) entry which is preliminary data.</text>
</comment>
<evidence type="ECO:0000259" key="3">
    <source>
        <dbReference type="Pfam" id="PF07814"/>
    </source>
</evidence>
<dbReference type="PANTHER" id="PTHR22100">
    <property type="entry name" value="WINGS APART-LIKE PROTEIN HOMOLOG"/>
    <property type="match status" value="1"/>
</dbReference>
<feature type="compositionally biased region" description="Polar residues" evidence="2">
    <location>
        <begin position="109"/>
        <end position="121"/>
    </location>
</feature>
<evidence type="ECO:0000313" key="4">
    <source>
        <dbReference type="EMBL" id="KAJ5364668.1"/>
    </source>
</evidence>
<dbReference type="InterPro" id="IPR011989">
    <property type="entry name" value="ARM-like"/>
</dbReference>
<dbReference type="InterPro" id="IPR022771">
    <property type="entry name" value="WAPL_C"/>
</dbReference>
<dbReference type="EMBL" id="JAPZBS010000008">
    <property type="protein sequence ID" value="KAJ5364668.1"/>
    <property type="molecule type" value="Genomic_DNA"/>
</dbReference>
<organism evidence="4 5">
    <name type="scientific">Penicillium cataractarum</name>
    <dbReference type="NCBI Taxonomy" id="2100454"/>
    <lineage>
        <taxon>Eukaryota</taxon>
        <taxon>Fungi</taxon>
        <taxon>Dikarya</taxon>
        <taxon>Ascomycota</taxon>
        <taxon>Pezizomycotina</taxon>
        <taxon>Eurotiomycetes</taxon>
        <taxon>Eurotiomycetidae</taxon>
        <taxon>Eurotiales</taxon>
        <taxon>Aspergillaceae</taxon>
        <taxon>Penicillium</taxon>
    </lineage>
</organism>